<evidence type="ECO:0000313" key="5">
    <source>
        <dbReference type="Proteomes" id="UP000027265"/>
    </source>
</evidence>
<dbReference type="PRINTS" id="PR00080">
    <property type="entry name" value="SDRFAMILY"/>
</dbReference>
<evidence type="ECO:0000256" key="2">
    <source>
        <dbReference type="ARBA" id="ARBA00023002"/>
    </source>
</evidence>
<dbReference type="Proteomes" id="UP000027265">
    <property type="component" value="Unassembled WGS sequence"/>
</dbReference>
<dbReference type="OrthoDB" id="1274115at2759"/>
<dbReference type="PRINTS" id="PR00081">
    <property type="entry name" value="GDHRDH"/>
</dbReference>
<evidence type="ECO:0000313" key="4">
    <source>
        <dbReference type="EMBL" id="KDQ53970.1"/>
    </source>
</evidence>
<dbReference type="FunCoup" id="A0A067PJG7">
    <property type="interactions" value="1"/>
</dbReference>
<dbReference type="CDD" id="cd05374">
    <property type="entry name" value="17beta-HSD-like_SDR_c"/>
    <property type="match status" value="1"/>
</dbReference>
<reference evidence="5" key="1">
    <citation type="journal article" date="2014" name="Proc. Natl. Acad. Sci. U.S.A.">
        <title>Extensive sampling of basidiomycete genomes demonstrates inadequacy of the white-rot/brown-rot paradigm for wood decay fungi.</title>
        <authorList>
            <person name="Riley R."/>
            <person name="Salamov A.A."/>
            <person name="Brown D.W."/>
            <person name="Nagy L.G."/>
            <person name="Floudas D."/>
            <person name="Held B.W."/>
            <person name="Levasseur A."/>
            <person name="Lombard V."/>
            <person name="Morin E."/>
            <person name="Otillar R."/>
            <person name="Lindquist E.A."/>
            <person name="Sun H."/>
            <person name="LaButti K.M."/>
            <person name="Schmutz J."/>
            <person name="Jabbour D."/>
            <person name="Luo H."/>
            <person name="Baker S.E."/>
            <person name="Pisabarro A.G."/>
            <person name="Walton J.D."/>
            <person name="Blanchette R.A."/>
            <person name="Henrissat B."/>
            <person name="Martin F."/>
            <person name="Cullen D."/>
            <person name="Hibbett D.S."/>
            <person name="Grigoriev I.V."/>
        </authorList>
    </citation>
    <scope>NUCLEOTIDE SEQUENCE [LARGE SCALE GENOMIC DNA]</scope>
    <source>
        <strain evidence="5">MUCL 33604</strain>
    </source>
</reference>
<dbReference type="STRING" id="933084.A0A067PJG7"/>
<sequence>MGDNSVTQVNTRHLVWLITGTSSGFGRRLVASCLNRGDSVIATARSVEKLENLRTLSSDPSRLRFLQLDVTDNFETIKARVDEAIAIWGQVDVVVNNAGIGIPSLVEESGAEGLIAQYETNVFGVAKVNSAILPHMRDRRSGTVVIIGSRSAWKPEVSGLGLYASSKAAVHAMGETLSHELAPFSVQVLIVEPGAFRTENIYNQLWFHHNAHRQPSLDAYRSECETKWYLTPGRQPGDPDKAMEMVVDVVRGEGVAQGREWPLYLVLGEDAERDIRTKCGKVLKVLDQWQDVTRATSLQPEVG</sequence>
<name>A0A067PJG7_9AGAM</name>
<comment type="similarity">
    <text evidence="1 3">Belongs to the short-chain dehydrogenases/reductases (SDR) family.</text>
</comment>
<dbReference type="GO" id="GO:0016491">
    <property type="term" value="F:oxidoreductase activity"/>
    <property type="evidence" value="ECO:0007669"/>
    <property type="project" value="UniProtKB-KW"/>
</dbReference>
<dbReference type="PANTHER" id="PTHR43976">
    <property type="entry name" value="SHORT CHAIN DEHYDROGENASE"/>
    <property type="match status" value="1"/>
</dbReference>
<dbReference type="InParanoid" id="A0A067PJG7"/>
<keyword evidence="5" id="KW-1185">Reference proteome</keyword>
<dbReference type="InterPro" id="IPR036291">
    <property type="entry name" value="NAD(P)-bd_dom_sf"/>
</dbReference>
<dbReference type="Gene3D" id="3.40.50.720">
    <property type="entry name" value="NAD(P)-binding Rossmann-like Domain"/>
    <property type="match status" value="1"/>
</dbReference>
<dbReference type="EMBL" id="KL197731">
    <property type="protein sequence ID" value="KDQ53970.1"/>
    <property type="molecule type" value="Genomic_DNA"/>
</dbReference>
<proteinExistence type="inferred from homology"/>
<evidence type="ECO:0000256" key="1">
    <source>
        <dbReference type="ARBA" id="ARBA00006484"/>
    </source>
</evidence>
<dbReference type="AlphaFoldDB" id="A0A067PJG7"/>
<gene>
    <name evidence="4" type="ORF">JAAARDRAFT_38954</name>
</gene>
<protein>
    <submittedName>
        <fullName evidence="4">Uncharacterized protein</fullName>
    </submittedName>
</protein>
<dbReference type="Pfam" id="PF00106">
    <property type="entry name" value="adh_short"/>
    <property type="match status" value="1"/>
</dbReference>
<keyword evidence="2" id="KW-0560">Oxidoreductase</keyword>
<evidence type="ECO:0000256" key="3">
    <source>
        <dbReference type="RuleBase" id="RU000363"/>
    </source>
</evidence>
<organism evidence="4 5">
    <name type="scientific">Jaapia argillacea MUCL 33604</name>
    <dbReference type="NCBI Taxonomy" id="933084"/>
    <lineage>
        <taxon>Eukaryota</taxon>
        <taxon>Fungi</taxon>
        <taxon>Dikarya</taxon>
        <taxon>Basidiomycota</taxon>
        <taxon>Agaricomycotina</taxon>
        <taxon>Agaricomycetes</taxon>
        <taxon>Agaricomycetidae</taxon>
        <taxon>Jaapiales</taxon>
        <taxon>Jaapiaceae</taxon>
        <taxon>Jaapia</taxon>
    </lineage>
</organism>
<dbReference type="HOGENOM" id="CLU_010194_2_9_1"/>
<dbReference type="SUPFAM" id="SSF51735">
    <property type="entry name" value="NAD(P)-binding Rossmann-fold domains"/>
    <property type="match status" value="1"/>
</dbReference>
<accession>A0A067PJG7</accession>
<dbReference type="InterPro" id="IPR002347">
    <property type="entry name" value="SDR_fam"/>
</dbReference>
<dbReference type="PANTHER" id="PTHR43976:SF16">
    <property type="entry name" value="SHORT-CHAIN DEHYDROGENASE_REDUCTASE FAMILY PROTEIN"/>
    <property type="match status" value="1"/>
</dbReference>
<dbReference type="InterPro" id="IPR051911">
    <property type="entry name" value="SDR_oxidoreductase"/>
</dbReference>